<comment type="caution">
    <text evidence="1">The sequence shown here is derived from an EMBL/GenBank/DDBJ whole genome shotgun (WGS) entry which is preliminary data.</text>
</comment>
<reference evidence="1" key="1">
    <citation type="submission" date="2023-03" db="EMBL/GenBank/DDBJ databases">
        <title>Massive genome expansion in bonnet fungi (Mycena s.s.) driven by repeated elements and novel gene families across ecological guilds.</title>
        <authorList>
            <consortium name="Lawrence Berkeley National Laboratory"/>
            <person name="Harder C.B."/>
            <person name="Miyauchi S."/>
            <person name="Viragh M."/>
            <person name="Kuo A."/>
            <person name="Thoen E."/>
            <person name="Andreopoulos B."/>
            <person name="Lu D."/>
            <person name="Skrede I."/>
            <person name="Drula E."/>
            <person name="Henrissat B."/>
            <person name="Morin E."/>
            <person name="Kohler A."/>
            <person name="Barry K."/>
            <person name="LaButti K."/>
            <person name="Morin E."/>
            <person name="Salamov A."/>
            <person name="Lipzen A."/>
            <person name="Mereny Z."/>
            <person name="Hegedus B."/>
            <person name="Baldrian P."/>
            <person name="Stursova M."/>
            <person name="Weitz H."/>
            <person name="Taylor A."/>
            <person name="Grigoriev I.V."/>
            <person name="Nagy L.G."/>
            <person name="Martin F."/>
            <person name="Kauserud H."/>
        </authorList>
    </citation>
    <scope>NUCLEOTIDE SEQUENCE</scope>
    <source>
        <strain evidence="1">CBHHK002</strain>
    </source>
</reference>
<keyword evidence="2" id="KW-1185">Reference proteome</keyword>
<organism evidence="1 2">
    <name type="scientific">Mycena albidolilacea</name>
    <dbReference type="NCBI Taxonomy" id="1033008"/>
    <lineage>
        <taxon>Eukaryota</taxon>
        <taxon>Fungi</taxon>
        <taxon>Dikarya</taxon>
        <taxon>Basidiomycota</taxon>
        <taxon>Agaricomycotina</taxon>
        <taxon>Agaricomycetes</taxon>
        <taxon>Agaricomycetidae</taxon>
        <taxon>Agaricales</taxon>
        <taxon>Marasmiineae</taxon>
        <taxon>Mycenaceae</taxon>
        <taxon>Mycena</taxon>
    </lineage>
</organism>
<proteinExistence type="predicted"/>
<dbReference type="EMBL" id="JARIHO010000074">
    <property type="protein sequence ID" value="KAJ7311733.1"/>
    <property type="molecule type" value="Genomic_DNA"/>
</dbReference>
<sequence>MSALETLTEIHPLLKAAYLPFKRIYSQEVTRGENDHKRTTLFEKIKDVMLILLELKSIGKDDTRITPEGKPVLSRMASICKDMKKDIEECYNVLNAQEKRGVGIKFLKAAAWNKQLVSYATRFTNRREDLTFTLSMRTVVTMEKMNSKYVF</sequence>
<protein>
    <submittedName>
        <fullName evidence="1">Uncharacterized protein</fullName>
    </submittedName>
</protein>
<name>A0AAD7ED30_9AGAR</name>
<gene>
    <name evidence="1" type="ORF">DFH08DRAFT_449938</name>
</gene>
<accession>A0AAD7ED30</accession>
<evidence type="ECO:0000313" key="1">
    <source>
        <dbReference type="EMBL" id="KAJ7311733.1"/>
    </source>
</evidence>
<dbReference type="AlphaFoldDB" id="A0AAD7ED30"/>
<dbReference type="Proteomes" id="UP001218218">
    <property type="component" value="Unassembled WGS sequence"/>
</dbReference>
<evidence type="ECO:0000313" key="2">
    <source>
        <dbReference type="Proteomes" id="UP001218218"/>
    </source>
</evidence>